<keyword evidence="6" id="KW-1185">Reference proteome</keyword>
<evidence type="ECO:0000313" key="5">
    <source>
        <dbReference type="Proteomes" id="UP000439914"/>
    </source>
</evidence>
<dbReference type="AlphaFoldDB" id="A0A6I4U9W3"/>
<dbReference type="GO" id="GO:0005737">
    <property type="term" value="C:cytoplasm"/>
    <property type="evidence" value="ECO:0007669"/>
    <property type="project" value="TreeGrafter"/>
</dbReference>
<proteinExistence type="predicted"/>
<protein>
    <submittedName>
        <fullName evidence="4">Amidohydrolase family protein</fullName>
    </submittedName>
    <submittedName>
        <fullName evidence="3">Dihydroorotase</fullName>
        <ecNumber evidence="3">3.5.2.3</ecNumber>
    </submittedName>
</protein>
<name>A0A6I4U9W3_9SPHN</name>
<accession>A0A6I4U9W3</accession>
<dbReference type="InterPro" id="IPR004722">
    <property type="entry name" value="DHOase"/>
</dbReference>
<reference evidence="4 5" key="1">
    <citation type="submission" date="2019-12" db="EMBL/GenBank/DDBJ databases">
        <title>Genomic-based taxomic classification of the family Erythrobacteraceae.</title>
        <authorList>
            <person name="Xu L."/>
        </authorList>
    </citation>
    <scope>NUCLEOTIDE SEQUENCE [LARGE SCALE GENOMIC DNA]</scope>
    <source>
        <strain evidence="4 5">CGMCC 1.8703</strain>
    </source>
</reference>
<organism evidence="4 5">
    <name type="scientific">Qipengyuania citrea</name>
    <dbReference type="NCBI Taxonomy" id="225971"/>
    <lineage>
        <taxon>Bacteria</taxon>
        <taxon>Pseudomonadati</taxon>
        <taxon>Pseudomonadota</taxon>
        <taxon>Alphaproteobacteria</taxon>
        <taxon>Sphingomonadales</taxon>
        <taxon>Erythrobacteraceae</taxon>
        <taxon>Qipengyuania</taxon>
    </lineage>
</organism>
<dbReference type="PANTHER" id="PTHR43668:SF2">
    <property type="entry name" value="ALLANTOINASE"/>
    <property type="match status" value="1"/>
</dbReference>
<dbReference type="Gene3D" id="3.20.20.140">
    <property type="entry name" value="Metal-dependent hydrolases"/>
    <property type="match status" value="1"/>
</dbReference>
<comment type="caution">
    <text evidence="4">The sequence shown here is derived from an EMBL/GenBank/DDBJ whole genome shotgun (WGS) entry which is preliminary data.</text>
</comment>
<dbReference type="SUPFAM" id="SSF51338">
    <property type="entry name" value="Composite domain of metallo-dependent hydrolases"/>
    <property type="match status" value="1"/>
</dbReference>
<dbReference type="GeneID" id="93686286"/>
<dbReference type="EMBL" id="JAUSWK010000002">
    <property type="protein sequence ID" value="MDQ0565926.1"/>
    <property type="molecule type" value="Genomic_DNA"/>
</dbReference>
<dbReference type="InterPro" id="IPR050138">
    <property type="entry name" value="DHOase/Allantoinase_Hydrolase"/>
</dbReference>
<gene>
    <name evidence="4" type="ORF">GRI55_00740</name>
    <name evidence="3" type="ORF">QOZ97_001459</name>
</gene>
<keyword evidence="1" id="KW-0665">Pyrimidine biosynthesis</keyword>
<dbReference type="GO" id="GO:0004151">
    <property type="term" value="F:dihydroorotase activity"/>
    <property type="evidence" value="ECO:0007669"/>
    <property type="project" value="UniProtKB-EC"/>
</dbReference>
<evidence type="ECO:0000259" key="2">
    <source>
        <dbReference type="Pfam" id="PF01979"/>
    </source>
</evidence>
<reference evidence="3 6" key="2">
    <citation type="submission" date="2023-07" db="EMBL/GenBank/DDBJ databases">
        <title>Genomic Encyclopedia of Type Strains, Phase IV (KMG-IV): sequencing the most valuable type-strain genomes for metagenomic binning, comparative biology and taxonomic classification.</title>
        <authorList>
            <person name="Goeker M."/>
        </authorList>
    </citation>
    <scope>NUCLEOTIDE SEQUENCE [LARGE SCALE GENOMIC DNA]</scope>
    <source>
        <strain evidence="3 6">DSM 14432</strain>
    </source>
</reference>
<dbReference type="PANTHER" id="PTHR43668">
    <property type="entry name" value="ALLANTOINASE"/>
    <property type="match status" value="1"/>
</dbReference>
<evidence type="ECO:0000313" key="3">
    <source>
        <dbReference type="EMBL" id="MDQ0565926.1"/>
    </source>
</evidence>
<dbReference type="InterPro" id="IPR006680">
    <property type="entry name" value="Amidohydro-rel"/>
</dbReference>
<dbReference type="Proteomes" id="UP001238601">
    <property type="component" value="Unassembled WGS sequence"/>
</dbReference>
<evidence type="ECO:0000256" key="1">
    <source>
        <dbReference type="ARBA" id="ARBA00022975"/>
    </source>
</evidence>
<dbReference type="EMBL" id="WTYG01000001">
    <property type="protein sequence ID" value="MXP34294.1"/>
    <property type="molecule type" value="Genomic_DNA"/>
</dbReference>
<evidence type="ECO:0000313" key="4">
    <source>
        <dbReference type="EMBL" id="MXP34294.1"/>
    </source>
</evidence>
<dbReference type="Pfam" id="PF01979">
    <property type="entry name" value="Amidohydro_1"/>
    <property type="match status" value="1"/>
</dbReference>
<dbReference type="Proteomes" id="UP000439914">
    <property type="component" value="Unassembled WGS sequence"/>
</dbReference>
<dbReference type="RefSeq" id="WP_160765871.1">
    <property type="nucleotide sequence ID" value="NZ_JAUSWK010000002.1"/>
</dbReference>
<dbReference type="InterPro" id="IPR011059">
    <property type="entry name" value="Metal-dep_hydrolase_composite"/>
</dbReference>
<dbReference type="GO" id="GO:0006221">
    <property type="term" value="P:pyrimidine nucleotide biosynthetic process"/>
    <property type="evidence" value="ECO:0007669"/>
    <property type="project" value="UniProtKB-KW"/>
</dbReference>
<dbReference type="GO" id="GO:0006145">
    <property type="term" value="P:purine nucleobase catabolic process"/>
    <property type="evidence" value="ECO:0007669"/>
    <property type="project" value="TreeGrafter"/>
</dbReference>
<dbReference type="GO" id="GO:0004038">
    <property type="term" value="F:allantoinase activity"/>
    <property type="evidence" value="ECO:0007669"/>
    <property type="project" value="TreeGrafter"/>
</dbReference>
<dbReference type="EC" id="3.5.2.3" evidence="3"/>
<feature type="domain" description="Amidohydrolase-related" evidence="2">
    <location>
        <begin position="112"/>
        <end position="405"/>
    </location>
</feature>
<sequence>MKQQRPLTIEGGRLVTPAGVQGGALRLVDGCIDGVGTAAQDGDEVIDAGGALVAPGLVDLGVFAIDKPAFHFGGITRAALMPDQSPRLDLPSRVSYIAKSGKPDFWVHPLAAATRDLAGAEIAELGLMREAGARGVATGRQWIADSGTMLRLLQYAAMLDLVVVAHPEDAALAGNAVATAGEVATRRGLPSAPAEAESIALTRDIALAEMAGARIHFRQVTTRAGLEIVRQAKARGVSVTCGVTPAHFMLSDLATVDFRTFARLSPPLRSEDERQAVREAIGDGTVDVIASGHDPRGPEDKRLPFSDAEPGMAGAETLLAMTLSLVRDEVIDIGRAFELVATKPAEILGVPAGAIAPGLEADVAIIDPDRPWIIQSAKMEATAGNTPFDGQPTQGRVLHLYKGGVPIRH</sequence>
<keyword evidence="4" id="KW-0378">Hydrolase</keyword>
<dbReference type="CDD" id="cd01317">
    <property type="entry name" value="DHOase_IIa"/>
    <property type="match status" value="1"/>
</dbReference>
<dbReference type="InterPro" id="IPR032466">
    <property type="entry name" value="Metal_Hydrolase"/>
</dbReference>
<dbReference type="GO" id="GO:0046872">
    <property type="term" value="F:metal ion binding"/>
    <property type="evidence" value="ECO:0007669"/>
    <property type="project" value="InterPro"/>
</dbReference>
<dbReference type="SUPFAM" id="SSF51556">
    <property type="entry name" value="Metallo-dependent hydrolases"/>
    <property type="match status" value="1"/>
</dbReference>
<evidence type="ECO:0000313" key="6">
    <source>
        <dbReference type="Proteomes" id="UP001238601"/>
    </source>
</evidence>